<dbReference type="VEuPathDB" id="FungiDB:BON22_5381"/>
<dbReference type="Gene3D" id="2.130.10.10">
    <property type="entry name" value="YVTN repeat-like/Quinoprotein amine dehydrogenase"/>
    <property type="match status" value="1"/>
</dbReference>
<dbReference type="SUPFAM" id="SSF50978">
    <property type="entry name" value="WD40 repeat-like"/>
    <property type="match status" value="1"/>
</dbReference>
<dbReference type="GO" id="GO:1904263">
    <property type="term" value="P:positive regulation of TORC1 signaling"/>
    <property type="evidence" value="ECO:0007669"/>
    <property type="project" value="TreeGrafter"/>
</dbReference>
<organism evidence="7">
    <name type="scientific">Cyberlindnera fabianii</name>
    <name type="common">Yeast</name>
    <name type="synonym">Hansenula fabianii</name>
    <dbReference type="NCBI Taxonomy" id="36022"/>
    <lineage>
        <taxon>Eukaryota</taxon>
        <taxon>Fungi</taxon>
        <taxon>Dikarya</taxon>
        <taxon>Ascomycota</taxon>
        <taxon>Saccharomycotina</taxon>
        <taxon>Saccharomycetes</taxon>
        <taxon>Phaffomycetales</taxon>
        <taxon>Phaffomycetaceae</taxon>
        <taxon>Cyberlindnera</taxon>
    </lineage>
</organism>
<sequence length="906" mass="101612">MGKIIRAQGWEDAGEERFVTINPLADEVSLYQTIERPNPDEESITKVFTRKGFTNLKCIDYSRTATGVVGVGQEDGLVRIFDMLAPQSSTLDIHQDKRACNALSFNSMGLVAAGYDRVRNENSVMVYNVSQYSTKGSNQEVSQATYSFVPNETIYSTAFYNETNLIVGSTKILRDIDIRVSQPAFQVPSKTVHSIMPDPFNPFLFSGFADDGTLSIYDRRKLSNSYQEPLLSFSKLLGDTTRKNNTSCFRYHPTRRCEFSTSHGGELIRRWQAGVSPGAKSDSLFVASVQDVKTKYDRVISFDYASEQGTDAISLVCMRMTGSVFKMPVTESQKAISFNSFNDFAFAGSQGSYIESVDEAVLDKVQDLKISNDWSTDDFDDLNDALKQDNELSVKHVSLSDENEDEGEEDEEDVEQQGFYSPTQVLENDISVRMRRKAYMGYGMNGIKNVEIIDSLRSIDNNLYLRSTWRWLDIVQNSAQSKLMTAGDLDLSFEGVLGIWKGVDGLQSSDTTANGLTPEVFKQRISQILKARNTKAMTIVKSNKEPQRRLCMIIAGFYFSRDELEQIYMRLMNAGSYTKAAGWAVFVGDVGRAVKILSESKSSRLRLIATAISGYLVQRDSKEDNMWRDQCRSMASEIDDPYLRAIFAYIADNDWWDVLDESTLPLRERIGVALRCLSDKDLSIFLNKVSERYITKGELEGLILTGITPRGIDLMQSYVDRTSDVQTAALIASIAVPKHFTDERAEHWIHCYRQLLNSWGMFSTRAKFDVARAKLQKSSSGKAMVSIPSSQVQLQCVRCNKNVHKPPKSKRTGTATKSTIHNLSSCPHCGAALPKCAICLLPLGRPVPRDVYTNQNDDAKRADDFKEWPSFCLTCNHGMHAGHAEEWFSKSSVCPVPGCSCRCNNK</sequence>
<dbReference type="OrthoDB" id="341486at2759"/>
<accession>A0A061B114</accession>
<dbReference type="EMBL" id="LK052897">
    <property type="protein sequence ID" value="CDR43481.1"/>
    <property type="molecule type" value="Genomic_DNA"/>
</dbReference>
<comment type="similarity">
    <text evidence="1">Belongs to the WD repeat mio family.</text>
</comment>
<dbReference type="InterPro" id="IPR049092">
    <property type="entry name" value="MIOS_a-sol"/>
</dbReference>
<dbReference type="STRING" id="36022.A0A061B114"/>
<evidence type="ECO:0000259" key="6">
    <source>
        <dbReference type="Pfam" id="PF21719"/>
    </source>
</evidence>
<dbReference type="AlphaFoldDB" id="A0A061B114"/>
<dbReference type="GO" id="GO:0005737">
    <property type="term" value="C:cytoplasm"/>
    <property type="evidence" value="ECO:0007669"/>
    <property type="project" value="TreeGrafter"/>
</dbReference>
<evidence type="ECO:0000313" key="9">
    <source>
        <dbReference type="Proteomes" id="UP000189513"/>
    </source>
</evidence>
<keyword evidence="3" id="KW-0677">Repeat</keyword>
<dbReference type="InterPro" id="IPR037593">
    <property type="entry name" value="MIOS/Sea4"/>
</dbReference>
<evidence type="ECO:0000256" key="2">
    <source>
        <dbReference type="ARBA" id="ARBA00022574"/>
    </source>
</evidence>
<dbReference type="Pfam" id="PF17034">
    <property type="entry name" value="zinc_ribbon_16"/>
    <property type="match status" value="1"/>
</dbReference>
<reference evidence="8" key="3">
    <citation type="submission" date="2017-01" db="EMBL/GenBank/DDBJ databases">
        <authorList>
            <person name="Mah S.A."/>
            <person name="Swanson W.J."/>
            <person name="Moy G.W."/>
            <person name="Vacquier V.D."/>
        </authorList>
    </citation>
    <scope>NUCLEOTIDE SEQUENCE [LARGE SCALE GENOMIC DNA]</scope>
    <source>
        <strain evidence="8">65</strain>
    </source>
</reference>
<feature type="domain" description="MIOS-like alpha-solenoid" evidence="6">
    <location>
        <begin position="434"/>
        <end position="674"/>
    </location>
</feature>
<keyword evidence="9" id="KW-1185">Reference proteome</keyword>
<evidence type="ECO:0000259" key="5">
    <source>
        <dbReference type="Pfam" id="PF17034"/>
    </source>
</evidence>
<evidence type="ECO:0000256" key="3">
    <source>
        <dbReference type="ARBA" id="ARBA00022737"/>
    </source>
</evidence>
<dbReference type="OMA" id="GYMAYKD"/>
<evidence type="ECO:0000313" key="8">
    <source>
        <dbReference type="EMBL" id="ONH64769.1"/>
    </source>
</evidence>
<gene>
    <name evidence="8" type="ORF">BON22_5381</name>
    <name evidence="7" type="ORF">CYFA0S_12e00958g</name>
</gene>
<dbReference type="Pfam" id="PF21719">
    <property type="entry name" value="MIOS_a-sol"/>
    <property type="match status" value="1"/>
</dbReference>
<dbReference type="InterPro" id="IPR036322">
    <property type="entry name" value="WD40_repeat_dom_sf"/>
</dbReference>
<evidence type="ECO:0000256" key="4">
    <source>
        <dbReference type="SAM" id="MobiDB-lite"/>
    </source>
</evidence>
<dbReference type="Proteomes" id="UP000189513">
    <property type="component" value="Unassembled WGS sequence"/>
</dbReference>
<evidence type="ECO:0000313" key="7">
    <source>
        <dbReference type="EMBL" id="CDR43481.1"/>
    </source>
</evidence>
<name>A0A061B114_CYBFA</name>
<proteinExistence type="inferred from homology"/>
<feature type="region of interest" description="Disordered" evidence="4">
    <location>
        <begin position="396"/>
        <end position="417"/>
    </location>
</feature>
<reference evidence="7" key="1">
    <citation type="journal article" date="2014" name="Genome Announc.">
        <title>Genome sequence of the yeast Cyberlindnera fabianii (Hansenula fabianii).</title>
        <authorList>
            <person name="Freel K.C."/>
            <person name="Sarilar V."/>
            <person name="Neuveglise C."/>
            <person name="Devillers H."/>
            <person name="Friedrich A."/>
            <person name="Schacherer J."/>
        </authorList>
    </citation>
    <scope>NUCLEOTIDE SEQUENCE</scope>
    <source>
        <strain evidence="7">YJS4271</strain>
    </source>
</reference>
<reference evidence="9" key="2">
    <citation type="journal article" date="2017" name="Genome Announc.">
        <title>Genome sequences of Cyberlindnera fabianii 65, Pichia kudriavzevii 129, and Saccharomyces cerevisiae 131 isolated from fermented masau fruits in Zimbabwe.</title>
        <authorList>
            <person name="van Rijswijck I.M.H."/>
            <person name="Derks M.F.L."/>
            <person name="Abee T."/>
            <person name="de Ridder D."/>
            <person name="Smid E.J."/>
        </authorList>
    </citation>
    <scope>NUCLEOTIDE SEQUENCE [LARGE SCALE GENOMIC DNA]</scope>
    <source>
        <strain evidence="9">65</strain>
    </source>
</reference>
<feature type="domain" description="GATOR2 complex protein MIO zinc-ribbon like" evidence="5">
    <location>
        <begin position="810"/>
        <end position="906"/>
    </location>
</feature>
<dbReference type="InterPro" id="IPR015943">
    <property type="entry name" value="WD40/YVTN_repeat-like_dom_sf"/>
</dbReference>
<evidence type="ECO:0000256" key="1">
    <source>
        <dbReference type="ARBA" id="ARBA00009713"/>
    </source>
</evidence>
<feature type="compositionally biased region" description="Acidic residues" evidence="4">
    <location>
        <begin position="401"/>
        <end position="415"/>
    </location>
</feature>
<dbReference type="EMBL" id="MPUK01000017">
    <property type="protein sequence ID" value="ONH64769.1"/>
    <property type="molecule type" value="Genomic_DNA"/>
</dbReference>
<dbReference type="InterPro" id="IPR031488">
    <property type="entry name" value="Zn_ribbon_mio"/>
</dbReference>
<keyword evidence="2" id="KW-0853">WD repeat</keyword>
<dbReference type="CDD" id="cd16691">
    <property type="entry name" value="mRING-H2-C3H3C2_Mio"/>
    <property type="match status" value="1"/>
</dbReference>
<dbReference type="PANTHER" id="PTHR16453">
    <property type="entry name" value="WD40 DOMAIN-CONTAINING PROTEIN MIO FAMILY MEMBER"/>
    <property type="match status" value="1"/>
</dbReference>
<dbReference type="PANTHER" id="PTHR16453:SF9">
    <property type="entry name" value="GATOR COMPLEX PROTEIN MIOS"/>
    <property type="match status" value="1"/>
</dbReference>
<protein>
    <submittedName>
        <fullName evidence="7">CYFA0S12e00958g1_1</fullName>
    </submittedName>
    <submittedName>
        <fullName evidence="8">SEH-associated protein 4</fullName>
    </submittedName>
</protein>